<evidence type="ECO:0000313" key="2">
    <source>
        <dbReference type="EMBL" id="MCP1337867.1"/>
    </source>
</evidence>
<dbReference type="InterPro" id="IPR008990">
    <property type="entry name" value="Elect_transpt_acc-like_dom_sf"/>
</dbReference>
<reference evidence="2" key="1">
    <citation type="submission" date="2022-06" db="EMBL/GenBank/DDBJ databases">
        <title>Isolation and Genomics of Futiania mangrovii gen. nov., sp. nov., a Rare and Metabolically-versatile member in the Class Alphaproteobacteria.</title>
        <authorList>
            <person name="Liu L."/>
            <person name="Huang W.-C."/>
            <person name="Pan J."/>
            <person name="Li J."/>
            <person name="Huang Y."/>
            <person name="Du H."/>
            <person name="Liu Y."/>
            <person name="Li M."/>
        </authorList>
    </citation>
    <scope>NUCLEOTIDE SEQUENCE</scope>
    <source>
        <strain evidence="2">FT118</strain>
    </source>
</reference>
<feature type="domain" description="Nitrile hydratase beta subunit" evidence="1">
    <location>
        <begin position="9"/>
        <end position="98"/>
    </location>
</feature>
<dbReference type="Proteomes" id="UP001055804">
    <property type="component" value="Unassembled WGS sequence"/>
</dbReference>
<comment type="caution">
    <text evidence="2">The sequence shown here is derived from an EMBL/GenBank/DDBJ whole genome shotgun (WGS) entry which is preliminary data.</text>
</comment>
<gene>
    <name evidence="2" type="ORF">NJQ99_15705</name>
</gene>
<dbReference type="InterPro" id="IPR024690">
    <property type="entry name" value="CN_hydtase_beta_dom_C"/>
</dbReference>
<keyword evidence="3" id="KW-1185">Reference proteome</keyword>
<sequence length="113" mass="12498">MTTRPVHGRRFAVGGLVTVLDLGKPGHVRIPYYVRGATGEVVQYCGTYLNPEDLAIGHTSGPAIDLYRVAFDQRALWPDESHPPRDRLIIEIYDHWLAPAAPQPAEPKTESPA</sequence>
<dbReference type="Gene3D" id="2.30.30.50">
    <property type="match status" value="1"/>
</dbReference>
<dbReference type="EMBL" id="JAMZFT010000004">
    <property type="protein sequence ID" value="MCP1337867.1"/>
    <property type="molecule type" value="Genomic_DNA"/>
</dbReference>
<accession>A0A9J6PJB0</accession>
<dbReference type="AlphaFoldDB" id="A0A9J6PJB0"/>
<dbReference type="RefSeq" id="WP_269333828.1">
    <property type="nucleotide sequence ID" value="NZ_JAMZFT010000004.1"/>
</dbReference>
<organism evidence="2 3">
    <name type="scientific">Futiania mangrovi</name>
    <dbReference type="NCBI Taxonomy" id="2959716"/>
    <lineage>
        <taxon>Bacteria</taxon>
        <taxon>Pseudomonadati</taxon>
        <taxon>Pseudomonadota</taxon>
        <taxon>Alphaproteobacteria</taxon>
        <taxon>Futianiales</taxon>
        <taxon>Futianiaceae</taxon>
        <taxon>Futiania</taxon>
    </lineage>
</organism>
<proteinExistence type="predicted"/>
<dbReference type="Pfam" id="PF02211">
    <property type="entry name" value="NHase_beta_C"/>
    <property type="match status" value="1"/>
</dbReference>
<dbReference type="SUPFAM" id="SSF50090">
    <property type="entry name" value="Electron transport accessory proteins"/>
    <property type="match status" value="1"/>
</dbReference>
<evidence type="ECO:0000259" key="1">
    <source>
        <dbReference type="Pfam" id="PF02211"/>
    </source>
</evidence>
<name>A0A9J6PJB0_9PROT</name>
<evidence type="ECO:0000313" key="3">
    <source>
        <dbReference type="Proteomes" id="UP001055804"/>
    </source>
</evidence>
<protein>
    <submittedName>
        <fullName evidence="2">Nitrile hydratase subunit beta</fullName>
    </submittedName>
</protein>